<reference evidence="1" key="1">
    <citation type="submission" date="2020-10" db="EMBL/GenBank/DDBJ databases">
        <title>Microbiome of the Black Sea water column analyzed by genome centric metagenomics.</title>
        <authorList>
            <person name="Cabello-Yeves P.J."/>
            <person name="Callieri C."/>
            <person name="Picazo A."/>
            <person name="Mehrshad M."/>
            <person name="Haro-Moreno J.M."/>
            <person name="Roda-Garcia J."/>
            <person name="Dzembekova N."/>
            <person name="Slabakova V."/>
            <person name="Slabakova N."/>
            <person name="Moncheva S."/>
            <person name="Rodriguez-Valera F."/>
        </authorList>
    </citation>
    <scope>NUCLEOTIDE SEQUENCE</scope>
    <source>
        <strain evidence="1">BS307-5m-G50</strain>
    </source>
</reference>
<dbReference type="EMBL" id="JADHQD010000020">
    <property type="protein sequence ID" value="MBL6818487.1"/>
    <property type="molecule type" value="Genomic_DNA"/>
</dbReference>
<evidence type="ECO:0000313" key="1">
    <source>
        <dbReference type="EMBL" id="MBL6818487.1"/>
    </source>
</evidence>
<dbReference type="Proteomes" id="UP000711391">
    <property type="component" value="Unassembled WGS sequence"/>
</dbReference>
<evidence type="ECO:0000313" key="2">
    <source>
        <dbReference type="Proteomes" id="UP000711391"/>
    </source>
</evidence>
<name>A0A937I7S2_9GAMM</name>
<comment type="caution">
    <text evidence="1">The sequence shown here is derived from an EMBL/GenBank/DDBJ whole genome shotgun (WGS) entry which is preliminary data.</text>
</comment>
<organism evidence="1 2">
    <name type="scientific">SAR86 cluster bacterium</name>
    <dbReference type="NCBI Taxonomy" id="2030880"/>
    <lineage>
        <taxon>Bacteria</taxon>
        <taxon>Pseudomonadati</taxon>
        <taxon>Pseudomonadota</taxon>
        <taxon>Gammaproteobacteria</taxon>
        <taxon>SAR86 cluster</taxon>
    </lineage>
</organism>
<dbReference type="AlphaFoldDB" id="A0A937I7S2"/>
<protein>
    <submittedName>
        <fullName evidence="1">Uncharacterized protein</fullName>
    </submittedName>
</protein>
<gene>
    <name evidence="1" type="ORF">ISQ64_03685</name>
</gene>
<proteinExistence type="predicted"/>
<sequence length="55" mass="6522">MNPFTMMKDVKNMEKMMKPALEKFMKDAGFVKKEELEPLKRRIAELEAEVSRMKS</sequence>
<accession>A0A937I7S2</accession>